<feature type="domain" description="Transcription elongation factor GreA/GreB N-terminal" evidence="6">
    <location>
        <begin position="100"/>
        <end position="170"/>
    </location>
</feature>
<keyword evidence="7" id="KW-0251">Elongation factor</keyword>
<dbReference type="InterPro" id="IPR036805">
    <property type="entry name" value="Tscrpt_elong_fac_GreA/B_N_sf"/>
</dbReference>
<evidence type="ECO:0000259" key="5">
    <source>
        <dbReference type="Pfam" id="PF01272"/>
    </source>
</evidence>
<evidence type="ECO:0000313" key="7">
    <source>
        <dbReference type="EMBL" id="EFC87191.1"/>
    </source>
</evidence>
<dbReference type="GO" id="GO:0070063">
    <property type="term" value="F:RNA polymerase binding"/>
    <property type="evidence" value="ECO:0007669"/>
    <property type="project" value="InterPro"/>
</dbReference>
<accession>D3A0G4</accession>
<comment type="caution">
    <text evidence="7">The sequence shown here is derived from an EMBL/GenBank/DDBJ whole genome shotgun (WGS) entry which is preliminary data.</text>
</comment>
<dbReference type="InterPro" id="IPR028624">
    <property type="entry name" value="Tscrpt_elong_fac_GreA/B"/>
</dbReference>
<dbReference type="Proteomes" id="UP000003344">
    <property type="component" value="Unassembled WGS sequence"/>
</dbReference>
<dbReference type="FunFam" id="1.10.287.180:FF:000001">
    <property type="entry name" value="Transcription elongation factor GreA"/>
    <property type="match status" value="1"/>
</dbReference>
<dbReference type="Pfam" id="PF03449">
    <property type="entry name" value="GreA_GreB_N"/>
    <property type="match status" value="1"/>
</dbReference>
<dbReference type="NCBIfam" id="TIGR01461">
    <property type="entry name" value="greB"/>
    <property type="match status" value="1"/>
</dbReference>
<feature type="domain" description="Transcription elongation factor GreA/GreB C-terminal" evidence="5">
    <location>
        <begin position="178"/>
        <end position="252"/>
    </location>
</feature>
<dbReference type="GO" id="GO:0006354">
    <property type="term" value="P:DNA-templated transcription elongation"/>
    <property type="evidence" value="ECO:0007669"/>
    <property type="project" value="TreeGrafter"/>
</dbReference>
<dbReference type="SUPFAM" id="SSF54534">
    <property type="entry name" value="FKBP-like"/>
    <property type="match status" value="1"/>
</dbReference>
<dbReference type="SUPFAM" id="SSF46557">
    <property type="entry name" value="GreA transcript cleavage protein, N-terminal domain"/>
    <property type="match status" value="1"/>
</dbReference>
<proteinExistence type="inferred from homology"/>
<keyword evidence="2 4" id="KW-0238">DNA-binding</keyword>
<dbReference type="Gene3D" id="3.10.50.30">
    <property type="entry name" value="Transcription elongation factor, GreA/GreB, C-terminal domain"/>
    <property type="match status" value="1"/>
</dbReference>
<name>D3A0G4_NEIM2</name>
<dbReference type="InterPro" id="IPR006358">
    <property type="entry name" value="Tscrpt_elong_fac_GreB"/>
</dbReference>
<evidence type="ECO:0000256" key="1">
    <source>
        <dbReference type="ARBA" id="ARBA00023015"/>
    </source>
</evidence>
<keyword evidence="3 4" id="KW-0804">Transcription</keyword>
<dbReference type="GO" id="GO:0032784">
    <property type="term" value="P:regulation of DNA-templated transcription elongation"/>
    <property type="evidence" value="ECO:0007669"/>
    <property type="project" value="UniProtKB-UniRule"/>
</dbReference>
<evidence type="ECO:0000313" key="8">
    <source>
        <dbReference type="Proteomes" id="UP000003344"/>
    </source>
</evidence>
<dbReference type="Pfam" id="PF01272">
    <property type="entry name" value="GreA_GreB"/>
    <property type="match status" value="1"/>
</dbReference>
<dbReference type="InterPro" id="IPR018151">
    <property type="entry name" value="TF_GreA/GreB_CS"/>
</dbReference>
<comment type="similarity">
    <text evidence="4">Belongs to the GreA/GreB family. GreB subfamily.</text>
</comment>
<dbReference type="InterPro" id="IPR023459">
    <property type="entry name" value="Tscrpt_elong_fac_GreA/B_fam"/>
</dbReference>
<dbReference type="InterPro" id="IPR036953">
    <property type="entry name" value="GreA/GreB_C_sf"/>
</dbReference>
<sequence length="256" mass="29582">MHDAAAVNGRWELNGIFKNSLKFAYLINKGRLKTGIVDFQTTFAAFSSRWIWFCNQYRQLEPSVLRTVESVISMQQFEVLLKLPYILNNQIYIMSTETKNYITPVGWQALKDELYQLVNKERPEIVQIVNWAASNGDRSENGDYLYGKRRMREIDRRIRFLTKRLEAAVVVDPELREATDQVFFGATVGLLRGDGREQTVKIVGVDEIDTAQNKISWISPLARCLIKAREGDEVILNTPEGREEIEILSVEYIRID</sequence>
<dbReference type="PROSITE" id="PS00829">
    <property type="entry name" value="GREAB_1"/>
    <property type="match status" value="1"/>
</dbReference>
<dbReference type="GO" id="GO:0003746">
    <property type="term" value="F:translation elongation factor activity"/>
    <property type="evidence" value="ECO:0007669"/>
    <property type="project" value="UniProtKB-KW"/>
</dbReference>
<dbReference type="HAMAP" id="MF_00105">
    <property type="entry name" value="GreA_GreB"/>
    <property type="match status" value="1"/>
</dbReference>
<dbReference type="AlphaFoldDB" id="D3A0G4"/>
<dbReference type="EMBL" id="ACDX02000027">
    <property type="protein sequence ID" value="EFC87191.1"/>
    <property type="molecule type" value="Genomic_DNA"/>
</dbReference>
<reference evidence="7 8" key="1">
    <citation type="submission" date="2009-10" db="EMBL/GenBank/DDBJ databases">
        <authorList>
            <person name="Weinstock G."/>
            <person name="Sodergren E."/>
            <person name="Clifton S."/>
            <person name="Fulton L."/>
            <person name="Fulton B."/>
            <person name="Courtney L."/>
            <person name="Fronick C."/>
            <person name="Harrison M."/>
            <person name="Strong C."/>
            <person name="Farmer C."/>
            <person name="Delahaunty K."/>
            <person name="Markovic C."/>
            <person name="Hall O."/>
            <person name="Minx P."/>
            <person name="Tomlinson C."/>
            <person name="Mitreva M."/>
            <person name="Nelson J."/>
            <person name="Hou S."/>
            <person name="Wollam A."/>
            <person name="Pepin K.H."/>
            <person name="Johnson M."/>
            <person name="Bhonagiri V."/>
            <person name="Nash W.E."/>
            <person name="Warren W."/>
            <person name="Chinwalla A."/>
            <person name="Mardis E.R."/>
            <person name="Wilson R.K."/>
        </authorList>
    </citation>
    <scope>NUCLEOTIDE SEQUENCE [LARGE SCALE GENOMIC DNA]</scope>
    <source>
        <strain evidence="8">ATCC 25996 / DSM 4631 / NCTC 10774 / M26</strain>
    </source>
</reference>
<dbReference type="InterPro" id="IPR022691">
    <property type="entry name" value="Tscrpt_elong_fac_GreA/B_N"/>
</dbReference>
<dbReference type="STRING" id="546266.NEIMUCOT_06400"/>
<dbReference type="PANTHER" id="PTHR30437">
    <property type="entry name" value="TRANSCRIPTION ELONGATION FACTOR GREA"/>
    <property type="match status" value="1"/>
</dbReference>
<evidence type="ECO:0000256" key="2">
    <source>
        <dbReference type="ARBA" id="ARBA00023125"/>
    </source>
</evidence>
<dbReference type="HAMAP" id="MF_00930">
    <property type="entry name" value="GreB"/>
    <property type="match status" value="1"/>
</dbReference>
<evidence type="ECO:0000259" key="6">
    <source>
        <dbReference type="Pfam" id="PF03449"/>
    </source>
</evidence>
<dbReference type="GO" id="GO:0003677">
    <property type="term" value="F:DNA binding"/>
    <property type="evidence" value="ECO:0007669"/>
    <property type="project" value="UniProtKB-UniRule"/>
</dbReference>
<comment type="function">
    <text evidence="4">Necessary for efficient RNA polymerase transcription elongation past template-encoded arresting sites. The arresting sites in DNA have the property of trapping a certain fraction of elongating RNA polymerases that pass through, resulting in locked ternary complexes. Cleavage of the nascent transcript by cleavage factors such as GreA or GreB allows the resumption of elongation from the new 3'terminus. GreB releases sequences of up to 9 nucleotides in length.</text>
</comment>
<dbReference type="PANTHER" id="PTHR30437:SF6">
    <property type="entry name" value="TRANSCRIPTION ELONGATION FACTOR GREB"/>
    <property type="match status" value="1"/>
</dbReference>
<gene>
    <name evidence="4 7" type="primary">greB</name>
    <name evidence="7" type="ORF">NEIMUCOT_06400</name>
</gene>
<organism evidence="7 8">
    <name type="scientific">Neisseria mucosa (strain ATCC 25996 / DSM 4631 / NCTC 10774 / M26)</name>
    <dbReference type="NCBI Taxonomy" id="546266"/>
    <lineage>
        <taxon>Bacteria</taxon>
        <taxon>Pseudomonadati</taxon>
        <taxon>Pseudomonadota</taxon>
        <taxon>Betaproteobacteria</taxon>
        <taxon>Neisseriales</taxon>
        <taxon>Neisseriaceae</taxon>
        <taxon>Neisseria</taxon>
    </lineage>
</organism>
<dbReference type="NCBIfam" id="NF002506">
    <property type="entry name" value="PRK01885.1"/>
    <property type="match status" value="1"/>
</dbReference>
<dbReference type="Gene3D" id="1.10.287.180">
    <property type="entry name" value="Transcription elongation factor, GreA/GreB, N-terminal domain"/>
    <property type="match status" value="1"/>
</dbReference>
<keyword evidence="1 4" id="KW-0805">Transcription regulation</keyword>
<keyword evidence="7" id="KW-0648">Protein biosynthesis</keyword>
<evidence type="ECO:0000256" key="3">
    <source>
        <dbReference type="ARBA" id="ARBA00023163"/>
    </source>
</evidence>
<dbReference type="InterPro" id="IPR001437">
    <property type="entry name" value="Tscrpt_elong_fac_GreA/B_C"/>
</dbReference>
<dbReference type="eggNOG" id="COG0782">
    <property type="taxonomic scope" value="Bacteria"/>
</dbReference>
<dbReference type="FunFam" id="3.10.50.30:FF:000001">
    <property type="entry name" value="Transcription elongation factor GreA"/>
    <property type="match status" value="1"/>
</dbReference>
<evidence type="ECO:0000256" key="4">
    <source>
        <dbReference type="HAMAP-Rule" id="MF_00930"/>
    </source>
</evidence>
<protein>
    <recommendedName>
        <fullName evidence="4">Transcription elongation factor GreB</fullName>
    </recommendedName>
    <alternativeName>
        <fullName evidence="4">Transcript cleavage factor GreB</fullName>
    </alternativeName>
</protein>